<dbReference type="PROSITE" id="PS50259">
    <property type="entry name" value="G_PROTEIN_RECEP_F3_4"/>
    <property type="match status" value="1"/>
</dbReference>
<evidence type="ECO:0000256" key="6">
    <source>
        <dbReference type="SAM" id="MobiDB-lite"/>
    </source>
</evidence>
<evidence type="ECO:0000259" key="7">
    <source>
        <dbReference type="PROSITE" id="PS50259"/>
    </source>
</evidence>
<evidence type="ECO:0000256" key="5">
    <source>
        <dbReference type="ARBA" id="ARBA00023180"/>
    </source>
</evidence>
<keyword evidence="4" id="KW-0472">Membrane</keyword>
<dbReference type="PANTHER" id="PTHR24060">
    <property type="entry name" value="METABOTROPIC GLUTAMATE RECEPTOR"/>
    <property type="match status" value="1"/>
</dbReference>
<keyword evidence="5" id="KW-0325">Glycoprotein</keyword>
<comment type="subcellular location">
    <subcellularLocation>
        <location evidence="1">Membrane</location>
        <topology evidence="1">Multi-pass membrane protein</topology>
    </subcellularLocation>
</comment>
<evidence type="ECO:0000313" key="8">
    <source>
        <dbReference type="Proteomes" id="UP000887565"/>
    </source>
</evidence>
<evidence type="ECO:0000313" key="9">
    <source>
        <dbReference type="WBParaSite" id="nRc.2.0.1.t13853-RA"/>
    </source>
</evidence>
<feature type="region of interest" description="Disordered" evidence="6">
    <location>
        <begin position="104"/>
        <end position="124"/>
    </location>
</feature>
<name>A0A915IKC1_ROMCU</name>
<dbReference type="GO" id="GO:0016020">
    <property type="term" value="C:membrane"/>
    <property type="evidence" value="ECO:0007669"/>
    <property type="project" value="UniProtKB-SubCell"/>
</dbReference>
<dbReference type="InterPro" id="IPR050726">
    <property type="entry name" value="mGluR"/>
</dbReference>
<accession>A0A915IKC1</accession>
<reference evidence="9" key="1">
    <citation type="submission" date="2022-11" db="UniProtKB">
        <authorList>
            <consortium name="WormBaseParasite"/>
        </authorList>
    </citation>
    <scope>IDENTIFICATION</scope>
</reference>
<feature type="domain" description="G-protein coupled receptors family 3 profile" evidence="7">
    <location>
        <begin position="1"/>
        <end position="47"/>
    </location>
</feature>
<organism evidence="8 9">
    <name type="scientific">Romanomermis culicivorax</name>
    <name type="common">Nematode worm</name>
    <dbReference type="NCBI Taxonomy" id="13658"/>
    <lineage>
        <taxon>Eukaryota</taxon>
        <taxon>Metazoa</taxon>
        <taxon>Ecdysozoa</taxon>
        <taxon>Nematoda</taxon>
        <taxon>Enoplea</taxon>
        <taxon>Dorylaimia</taxon>
        <taxon>Mermithida</taxon>
        <taxon>Mermithoidea</taxon>
        <taxon>Mermithidae</taxon>
        <taxon>Romanomermis</taxon>
    </lineage>
</organism>
<protein>
    <submittedName>
        <fullName evidence="9">G-protein coupled receptors family 3 profile domain-containing protein</fullName>
    </submittedName>
</protein>
<dbReference type="InterPro" id="IPR017978">
    <property type="entry name" value="GPCR_3_C"/>
</dbReference>
<evidence type="ECO:0000256" key="3">
    <source>
        <dbReference type="ARBA" id="ARBA00022989"/>
    </source>
</evidence>
<sequence>MLVQATSLCMCLSASGTVALCCFFAPKVYIVLFQPEKNTRHHGANTAQTTGFQKMQMTVVNQQMRFLSRPNANTPLSAPGSEMIPTTGTMSLFSVKSSESTTQPNSIVVGDVPCSPPRIDEMMNNTTCNSVRKKKNRSMRNQESKFKKIFAGPNGILGIKKTVSFLPKSSAKEKRKAIVAPNNAAPIQREYRRTTPKLVARTDESERNNFSSLVNENTPFLFSIKAQNASKNDPEEENGESKSDQDYSSLNQDQDNNNSDVRETTPDSYTEPARRNPKLHQTPLVTTALEKSALLSNDEQNDDDDHTITRPLIHKTSKQQLSDWMLINPNNEFESIISDIANRKATFV</sequence>
<proteinExistence type="predicted"/>
<evidence type="ECO:0000256" key="4">
    <source>
        <dbReference type="ARBA" id="ARBA00023136"/>
    </source>
</evidence>
<dbReference type="AlphaFoldDB" id="A0A915IKC1"/>
<dbReference type="WBParaSite" id="nRc.2.0.1.t13853-RA">
    <property type="protein sequence ID" value="nRc.2.0.1.t13853-RA"/>
    <property type="gene ID" value="nRc.2.0.1.g13853"/>
</dbReference>
<dbReference type="GO" id="GO:0004930">
    <property type="term" value="F:G protein-coupled receptor activity"/>
    <property type="evidence" value="ECO:0007669"/>
    <property type="project" value="InterPro"/>
</dbReference>
<keyword evidence="3" id="KW-1133">Transmembrane helix</keyword>
<evidence type="ECO:0000256" key="1">
    <source>
        <dbReference type="ARBA" id="ARBA00004141"/>
    </source>
</evidence>
<dbReference type="Proteomes" id="UP000887565">
    <property type="component" value="Unplaced"/>
</dbReference>
<feature type="compositionally biased region" description="Low complexity" evidence="6">
    <location>
        <begin position="246"/>
        <end position="259"/>
    </location>
</feature>
<evidence type="ECO:0000256" key="2">
    <source>
        <dbReference type="ARBA" id="ARBA00022692"/>
    </source>
</evidence>
<feature type="region of interest" description="Disordered" evidence="6">
    <location>
        <begin position="228"/>
        <end position="284"/>
    </location>
</feature>
<keyword evidence="8" id="KW-1185">Reference proteome</keyword>
<feature type="region of interest" description="Disordered" evidence="6">
    <location>
        <begin position="174"/>
        <end position="213"/>
    </location>
</feature>
<keyword evidence="2" id="KW-0812">Transmembrane</keyword>